<name>A0A843YPP4_9BURK</name>
<comment type="caution">
    <text evidence="2">The sequence shown here is derived from an EMBL/GenBank/DDBJ whole genome shotgun (WGS) entry which is preliminary data.</text>
</comment>
<feature type="chain" id="PRO_5032766561" evidence="1">
    <location>
        <begin position="27"/>
        <end position="320"/>
    </location>
</feature>
<dbReference type="InterPro" id="IPR036709">
    <property type="entry name" value="Autotransporte_beta_dom_sf"/>
</dbReference>
<dbReference type="OrthoDB" id="8579419at2"/>
<gene>
    <name evidence="2" type="ORF">GEV47_09875</name>
</gene>
<reference evidence="2 3" key="1">
    <citation type="submission" date="2019-10" db="EMBL/GenBank/DDBJ databases">
        <title>Glaciimonas soli sp. nov., a psychrophilic bacterium isolated from the forest soil of a high elevation mountain in Taiwan.</title>
        <authorList>
            <person name="Wang L.-T."/>
            <person name="Shieh W.Y."/>
        </authorList>
    </citation>
    <scope>NUCLEOTIDE SEQUENCE [LARGE SCALE GENOMIC DNA]</scope>
    <source>
        <strain evidence="2 3">GS1</strain>
    </source>
</reference>
<dbReference type="Gene3D" id="2.40.128.130">
    <property type="entry name" value="Autotransporter beta-domain"/>
    <property type="match status" value="1"/>
</dbReference>
<dbReference type="EMBL" id="WINI01000004">
    <property type="protein sequence ID" value="MQR00990.1"/>
    <property type="molecule type" value="Genomic_DNA"/>
</dbReference>
<feature type="signal peptide" evidence="1">
    <location>
        <begin position="1"/>
        <end position="26"/>
    </location>
</feature>
<dbReference type="AlphaFoldDB" id="A0A843YPP4"/>
<proteinExistence type="predicted"/>
<dbReference type="Proteomes" id="UP000451565">
    <property type="component" value="Unassembled WGS sequence"/>
</dbReference>
<accession>A0A843YPP4</accession>
<keyword evidence="1" id="KW-0732">Signal</keyword>
<sequence length="320" mass="34594">MTQKSTRGFFWLLVALFTIWTNCAWAAGGDIFNIIDGNLQKRVNGVVGLIGYAIVPDVTTSSLSITNASTGDPGIYSTQFGGGATMSKSFPLYLEGVAAYTRYDPTFVASDGTESRFLPLRWNAVTASGGVGWDFPITDKLAIRPILNVALGTVASDITAGEWLVNDKLGTDFKFLNGGTFNSYGLGGSLMLVYEDFTPAREFETELRYTNIALQTFGTNSSIVQGHATSESMGLWARYRAPTGMTLMDRPVRYVLELAHTEFMGDLRGALGFNDLTSLGAGIEFDSSKYNVIVTRTRIVARYVFGNNVSGVSVGLAVSF</sequence>
<evidence type="ECO:0000313" key="3">
    <source>
        <dbReference type="Proteomes" id="UP000451565"/>
    </source>
</evidence>
<protein>
    <submittedName>
        <fullName evidence="2">Autotransporter domain-containing protein</fullName>
    </submittedName>
</protein>
<evidence type="ECO:0000256" key="1">
    <source>
        <dbReference type="SAM" id="SignalP"/>
    </source>
</evidence>
<dbReference type="RefSeq" id="WP_153234594.1">
    <property type="nucleotide sequence ID" value="NZ_WINI01000004.1"/>
</dbReference>
<keyword evidence="3" id="KW-1185">Reference proteome</keyword>
<evidence type="ECO:0000313" key="2">
    <source>
        <dbReference type="EMBL" id="MQR00990.1"/>
    </source>
</evidence>
<organism evidence="2 3">
    <name type="scientific">Glaciimonas soli</name>
    <dbReference type="NCBI Taxonomy" id="2590999"/>
    <lineage>
        <taxon>Bacteria</taxon>
        <taxon>Pseudomonadati</taxon>
        <taxon>Pseudomonadota</taxon>
        <taxon>Betaproteobacteria</taxon>
        <taxon>Burkholderiales</taxon>
        <taxon>Oxalobacteraceae</taxon>
        <taxon>Glaciimonas</taxon>
    </lineage>
</organism>